<organism evidence="1 2">
    <name type="scientific">Actinomyces bovis</name>
    <dbReference type="NCBI Taxonomy" id="1658"/>
    <lineage>
        <taxon>Bacteria</taxon>
        <taxon>Bacillati</taxon>
        <taxon>Actinomycetota</taxon>
        <taxon>Actinomycetes</taxon>
        <taxon>Actinomycetales</taxon>
        <taxon>Actinomycetaceae</taxon>
        <taxon>Actinomyces</taxon>
    </lineage>
</organism>
<accession>A0ABY1VSU2</accession>
<dbReference type="Proteomes" id="UP000250006">
    <property type="component" value="Unassembled WGS sequence"/>
</dbReference>
<dbReference type="Pfam" id="PF11452">
    <property type="entry name" value="DUF3000"/>
    <property type="match status" value="1"/>
</dbReference>
<keyword evidence="2" id="KW-1185">Reference proteome</keyword>
<comment type="caution">
    <text evidence="1">The sequence shown here is derived from an EMBL/GenBank/DDBJ whole genome shotgun (WGS) entry which is preliminary data.</text>
</comment>
<name>A0ABY1VSU2_9ACTO</name>
<dbReference type="EMBL" id="UAPQ01000009">
    <property type="protein sequence ID" value="SPT54103.1"/>
    <property type="molecule type" value="Genomic_DNA"/>
</dbReference>
<evidence type="ECO:0000313" key="2">
    <source>
        <dbReference type="Proteomes" id="UP000250006"/>
    </source>
</evidence>
<reference evidence="1 2" key="1">
    <citation type="submission" date="2018-06" db="EMBL/GenBank/DDBJ databases">
        <authorList>
            <consortium name="Pathogen Informatics"/>
            <person name="Doyle S."/>
        </authorList>
    </citation>
    <scope>NUCLEOTIDE SEQUENCE [LARGE SCALE GENOMIC DNA]</scope>
    <source>
        <strain evidence="1 2">NCTC11535</strain>
    </source>
</reference>
<gene>
    <name evidence="1" type="ORF">NCTC11535_01802</name>
</gene>
<evidence type="ECO:0000313" key="1">
    <source>
        <dbReference type="EMBL" id="SPT54103.1"/>
    </source>
</evidence>
<sequence length="213" mass="22750">MPALQEIAFPDSLSHVTTIPQETNATDAAAPERFREVLLSLRHAPLPRQMVVEEVPAPSRIAPFTAAISAATELESDGQAVASGRFVVLHDPAGQSAWDGDLRLVIQVRTRIEDAMVSDEALGRAAWSWLVESLEQAGVGYRALVGTVTRVVSETFGGLELSDTSAQAEIRASWSPTTTDLGPHLTAWYTTIHLSAGNSPELALPLTAARAES</sequence>
<protein>
    <submittedName>
        <fullName evidence="1">Protein of uncharacterized function (DUF3000)</fullName>
    </submittedName>
</protein>
<dbReference type="InterPro" id="IPR021555">
    <property type="entry name" value="DUF3000"/>
</dbReference>
<proteinExistence type="predicted"/>